<keyword evidence="2" id="KW-1185">Reference proteome</keyword>
<dbReference type="OrthoDB" id="2800964at2759"/>
<dbReference type="SUPFAM" id="SSF50978">
    <property type="entry name" value="WD40 repeat-like"/>
    <property type="match status" value="1"/>
</dbReference>
<evidence type="ECO:0000313" key="1">
    <source>
        <dbReference type="EMBL" id="KLO04052.1"/>
    </source>
</evidence>
<sequence>VIVWNLTTGELVQSIQCPFNGAISAVVWIHLRDTKDTCFVFGCADGSLHVYRRKGANLSFEFVSVNSEGHDGPIEDLCFDPVHCRIASVGGGHPQVWKVSSTGTLTSMLKISASKEAIARNVFFANEGMDLLVFYLETHEM</sequence>
<gene>
    <name evidence="1" type="ORF">SCHPADRAFT_841082</name>
</gene>
<dbReference type="Gene3D" id="2.130.10.10">
    <property type="entry name" value="YVTN repeat-like/Quinoprotein amine dehydrogenase"/>
    <property type="match status" value="1"/>
</dbReference>
<dbReference type="InterPro" id="IPR015943">
    <property type="entry name" value="WD40/YVTN_repeat-like_dom_sf"/>
</dbReference>
<dbReference type="AlphaFoldDB" id="A0A0H2QYK6"/>
<dbReference type="InParanoid" id="A0A0H2QYK6"/>
<dbReference type="EMBL" id="KQ086749">
    <property type="protein sequence ID" value="KLO04052.1"/>
    <property type="molecule type" value="Genomic_DNA"/>
</dbReference>
<protein>
    <recommendedName>
        <fullName evidence="3">WD40 repeat-like protein</fullName>
    </recommendedName>
</protein>
<dbReference type="InterPro" id="IPR001680">
    <property type="entry name" value="WD40_rpt"/>
</dbReference>
<dbReference type="SMART" id="SM00320">
    <property type="entry name" value="WD40"/>
    <property type="match status" value="2"/>
</dbReference>
<dbReference type="Proteomes" id="UP000053477">
    <property type="component" value="Unassembled WGS sequence"/>
</dbReference>
<evidence type="ECO:0000313" key="2">
    <source>
        <dbReference type="Proteomes" id="UP000053477"/>
    </source>
</evidence>
<reference evidence="1 2" key="1">
    <citation type="submission" date="2015-04" db="EMBL/GenBank/DDBJ databases">
        <title>Complete genome sequence of Schizopora paradoxa KUC8140, a cosmopolitan wood degrader in East Asia.</title>
        <authorList>
            <consortium name="DOE Joint Genome Institute"/>
            <person name="Min B."/>
            <person name="Park H."/>
            <person name="Jang Y."/>
            <person name="Kim J.-J."/>
            <person name="Kim K.H."/>
            <person name="Pangilinan J."/>
            <person name="Lipzen A."/>
            <person name="Riley R."/>
            <person name="Grigoriev I.V."/>
            <person name="Spatafora J.W."/>
            <person name="Choi I.-G."/>
        </authorList>
    </citation>
    <scope>NUCLEOTIDE SEQUENCE [LARGE SCALE GENOMIC DNA]</scope>
    <source>
        <strain evidence="1 2">KUC8140</strain>
    </source>
</reference>
<dbReference type="InterPro" id="IPR036322">
    <property type="entry name" value="WD40_repeat_dom_sf"/>
</dbReference>
<proteinExistence type="predicted"/>
<name>A0A0H2QYK6_9AGAM</name>
<organism evidence="1 2">
    <name type="scientific">Schizopora paradoxa</name>
    <dbReference type="NCBI Taxonomy" id="27342"/>
    <lineage>
        <taxon>Eukaryota</taxon>
        <taxon>Fungi</taxon>
        <taxon>Dikarya</taxon>
        <taxon>Basidiomycota</taxon>
        <taxon>Agaricomycotina</taxon>
        <taxon>Agaricomycetes</taxon>
        <taxon>Hymenochaetales</taxon>
        <taxon>Schizoporaceae</taxon>
        <taxon>Schizopora</taxon>
    </lineage>
</organism>
<evidence type="ECO:0008006" key="3">
    <source>
        <dbReference type="Google" id="ProtNLM"/>
    </source>
</evidence>
<feature type="non-terminal residue" evidence="1">
    <location>
        <position position="1"/>
    </location>
</feature>
<accession>A0A0H2QYK6</accession>